<evidence type="ECO:0000256" key="2">
    <source>
        <dbReference type="ARBA" id="ARBA00022771"/>
    </source>
</evidence>
<dbReference type="Pfam" id="PF02701">
    <property type="entry name" value="Zn_ribbon_Dof"/>
    <property type="match status" value="1"/>
</dbReference>
<feature type="region of interest" description="Disordered" evidence="9">
    <location>
        <begin position="406"/>
        <end position="428"/>
    </location>
</feature>
<dbReference type="AlphaFoldDB" id="A0AAX6EHZ8"/>
<feature type="compositionally biased region" description="Basic residues" evidence="9">
    <location>
        <begin position="168"/>
        <end position="177"/>
    </location>
</feature>
<dbReference type="Proteomes" id="UP001140949">
    <property type="component" value="Unassembled WGS sequence"/>
</dbReference>
<dbReference type="InterPro" id="IPR003851">
    <property type="entry name" value="Znf_Dof"/>
</dbReference>
<feature type="compositionally biased region" description="Polar residues" evidence="9">
    <location>
        <begin position="73"/>
        <end position="88"/>
    </location>
</feature>
<feature type="compositionally biased region" description="Polar residues" evidence="9">
    <location>
        <begin position="240"/>
        <end position="250"/>
    </location>
</feature>
<feature type="domain" description="Dof-type" evidence="10">
    <location>
        <begin position="120"/>
        <end position="174"/>
    </location>
</feature>
<feature type="region of interest" description="Disordered" evidence="9">
    <location>
        <begin position="455"/>
        <end position="506"/>
    </location>
</feature>
<keyword evidence="7 8" id="KW-0539">Nucleus</keyword>
<evidence type="ECO:0000313" key="12">
    <source>
        <dbReference type="Proteomes" id="UP001140949"/>
    </source>
</evidence>
<dbReference type="PANTHER" id="PTHR31089:SF1">
    <property type="entry name" value="CYCLIC DOF FACTOR 3"/>
    <property type="match status" value="1"/>
</dbReference>
<feature type="compositionally biased region" description="Basic and acidic residues" evidence="9">
    <location>
        <begin position="416"/>
        <end position="428"/>
    </location>
</feature>
<reference evidence="11" key="2">
    <citation type="submission" date="2023-04" db="EMBL/GenBank/DDBJ databases">
        <authorList>
            <person name="Bruccoleri R.E."/>
            <person name="Oakeley E.J."/>
            <person name="Faust A.-M."/>
            <person name="Dessus-Babus S."/>
            <person name="Altorfer M."/>
            <person name="Burckhardt D."/>
            <person name="Oertli M."/>
            <person name="Naumann U."/>
            <person name="Petersen F."/>
            <person name="Wong J."/>
        </authorList>
    </citation>
    <scope>NUCLEOTIDE SEQUENCE</scope>
    <source>
        <strain evidence="11">GSM-AAB239-AS_SAM_17_03QT</strain>
        <tissue evidence="11">Leaf</tissue>
    </source>
</reference>
<feature type="compositionally biased region" description="Basic and acidic residues" evidence="9">
    <location>
        <begin position="50"/>
        <end position="62"/>
    </location>
</feature>
<dbReference type="GO" id="GO:0003700">
    <property type="term" value="F:DNA-binding transcription factor activity"/>
    <property type="evidence" value="ECO:0007669"/>
    <property type="project" value="InterPro"/>
</dbReference>
<keyword evidence="4" id="KW-0805">Transcription regulation</keyword>
<evidence type="ECO:0000256" key="7">
    <source>
        <dbReference type="ARBA" id="ARBA00023242"/>
    </source>
</evidence>
<keyword evidence="1" id="KW-0479">Metal-binding</keyword>
<keyword evidence="5 8" id="KW-0238">DNA-binding</keyword>
<evidence type="ECO:0000256" key="3">
    <source>
        <dbReference type="ARBA" id="ARBA00022833"/>
    </source>
</evidence>
<accession>A0AAX6EHZ8</accession>
<feature type="region of interest" description="Disordered" evidence="9">
    <location>
        <begin position="164"/>
        <end position="191"/>
    </location>
</feature>
<dbReference type="EMBL" id="JANAVB010036419">
    <property type="protein sequence ID" value="KAJ6803558.1"/>
    <property type="molecule type" value="Genomic_DNA"/>
</dbReference>
<dbReference type="GO" id="GO:0008270">
    <property type="term" value="F:zinc ion binding"/>
    <property type="evidence" value="ECO:0007669"/>
    <property type="project" value="UniProtKB-KW"/>
</dbReference>
<keyword evidence="2 8" id="KW-0863">Zinc-finger</keyword>
<feature type="compositionally biased region" description="Basic and acidic residues" evidence="9">
    <location>
        <begin position="272"/>
        <end position="283"/>
    </location>
</feature>
<dbReference type="GO" id="GO:0003677">
    <property type="term" value="F:DNA binding"/>
    <property type="evidence" value="ECO:0007669"/>
    <property type="project" value="UniProtKB-UniRule"/>
</dbReference>
<reference evidence="11" key="1">
    <citation type="journal article" date="2023" name="GigaByte">
        <title>Genome assembly of the bearded iris, Iris pallida Lam.</title>
        <authorList>
            <person name="Bruccoleri R.E."/>
            <person name="Oakeley E.J."/>
            <person name="Faust A.M.E."/>
            <person name="Altorfer M."/>
            <person name="Dessus-Babus S."/>
            <person name="Burckhardt D."/>
            <person name="Oertli M."/>
            <person name="Naumann U."/>
            <person name="Petersen F."/>
            <person name="Wong J."/>
        </authorList>
    </citation>
    <scope>NUCLEOTIDE SEQUENCE</scope>
    <source>
        <strain evidence="11">GSM-AAB239-AS_SAM_17_03QT</strain>
    </source>
</reference>
<name>A0AAX6EHZ8_IRIPA</name>
<sequence>MADFRDPAIKLFGRTIPTVEEDADPSPDQDPITDKVDDEEEICRGITNAEEAKGPKSDVIEERDQDEPVVSSILKNSNEDGNQTSSQDGKLATKSKPDQDQAEADTSGQEKVLKKPAKILPCPRCNSLDTKFCYYNNYNVNQPRHFCKNCQRYWTAGGTMRNVPVGAGRRKSKHSGHHQSQSGGPSVPMRSLNENSAVLNFGPEAPQCESISSVLNVGEQKRNAEMGSLAGGENGEEPSCASSATPSNYVKNDVPEKAVTKEQDPSNYVKNDVPEKAVTKEQDPSNYAKNDLPEKAVTKEQDGFNGCYSGLTPMHPLQYFPGPTWPYWGPGWSDVAAMAANHCCSGNGIPNPAPWIQPTMLVPPAFCPPAVPFPFVPASYWACMPSWPNGAWNVPWLGPNSNRVYSGNESPTLGKHSREGSLRGEEKSEKSLWVPKTLRIDDPDEAAKSSIWSTLGIKPEDSTKRGDLFKDFQSNGERRDHTSAPVQILHANPAALSRSQTFQESR</sequence>
<feature type="region of interest" description="Disordered" evidence="9">
    <location>
        <begin position="1"/>
        <end position="112"/>
    </location>
</feature>
<keyword evidence="12" id="KW-1185">Reference proteome</keyword>
<organism evidence="11 12">
    <name type="scientific">Iris pallida</name>
    <name type="common">Sweet iris</name>
    <dbReference type="NCBI Taxonomy" id="29817"/>
    <lineage>
        <taxon>Eukaryota</taxon>
        <taxon>Viridiplantae</taxon>
        <taxon>Streptophyta</taxon>
        <taxon>Embryophyta</taxon>
        <taxon>Tracheophyta</taxon>
        <taxon>Spermatophyta</taxon>
        <taxon>Magnoliopsida</taxon>
        <taxon>Liliopsida</taxon>
        <taxon>Asparagales</taxon>
        <taxon>Iridaceae</taxon>
        <taxon>Iridoideae</taxon>
        <taxon>Irideae</taxon>
        <taxon>Iris</taxon>
    </lineage>
</organism>
<evidence type="ECO:0000256" key="1">
    <source>
        <dbReference type="ARBA" id="ARBA00022723"/>
    </source>
</evidence>
<evidence type="ECO:0000256" key="4">
    <source>
        <dbReference type="ARBA" id="ARBA00023015"/>
    </source>
</evidence>
<dbReference type="PROSITE" id="PS01361">
    <property type="entry name" value="ZF_DOF_1"/>
    <property type="match status" value="1"/>
</dbReference>
<evidence type="ECO:0000259" key="10">
    <source>
        <dbReference type="PROSITE" id="PS50884"/>
    </source>
</evidence>
<dbReference type="PANTHER" id="PTHR31089">
    <property type="entry name" value="CYCLIC DOF FACTOR 2"/>
    <property type="match status" value="1"/>
</dbReference>
<dbReference type="GO" id="GO:0005634">
    <property type="term" value="C:nucleus"/>
    <property type="evidence" value="ECO:0007669"/>
    <property type="project" value="UniProtKB-SubCell"/>
</dbReference>
<evidence type="ECO:0000256" key="5">
    <source>
        <dbReference type="ARBA" id="ARBA00023125"/>
    </source>
</evidence>
<comment type="subcellular location">
    <subcellularLocation>
        <location evidence="8">Nucleus</location>
    </subcellularLocation>
</comment>
<evidence type="ECO:0000256" key="6">
    <source>
        <dbReference type="ARBA" id="ARBA00023163"/>
    </source>
</evidence>
<protein>
    <submittedName>
        <fullName evidence="11">Cyclic dof factor 2-like</fullName>
    </submittedName>
</protein>
<evidence type="ECO:0000256" key="8">
    <source>
        <dbReference type="PROSITE-ProRule" id="PRU00071"/>
    </source>
</evidence>
<dbReference type="InterPro" id="IPR045174">
    <property type="entry name" value="Dof"/>
</dbReference>
<proteinExistence type="predicted"/>
<feature type="compositionally biased region" description="Basic and acidic residues" evidence="9">
    <location>
        <begin position="253"/>
        <end position="264"/>
    </location>
</feature>
<feature type="region of interest" description="Disordered" evidence="9">
    <location>
        <begin position="227"/>
        <end position="293"/>
    </location>
</feature>
<keyword evidence="3" id="KW-0862">Zinc</keyword>
<gene>
    <name evidence="11" type="ORF">M6B38_188785</name>
</gene>
<comment type="caution">
    <text evidence="11">The sequence shown here is derived from an EMBL/GenBank/DDBJ whole genome shotgun (WGS) entry which is preliminary data.</text>
</comment>
<evidence type="ECO:0000256" key="9">
    <source>
        <dbReference type="SAM" id="MobiDB-lite"/>
    </source>
</evidence>
<evidence type="ECO:0000313" key="11">
    <source>
        <dbReference type="EMBL" id="KAJ6803558.1"/>
    </source>
</evidence>
<feature type="compositionally biased region" description="Basic and acidic residues" evidence="9">
    <location>
        <begin position="458"/>
        <end position="482"/>
    </location>
</feature>
<dbReference type="PROSITE" id="PS50884">
    <property type="entry name" value="ZF_DOF_2"/>
    <property type="match status" value="1"/>
</dbReference>
<feature type="compositionally biased region" description="Polar residues" evidence="9">
    <location>
        <begin position="497"/>
        <end position="506"/>
    </location>
</feature>
<keyword evidence="6" id="KW-0804">Transcription</keyword>